<accession>A0ACC0CHT1</accession>
<organism evidence="1 2">
    <name type="scientific">Catharanthus roseus</name>
    <name type="common">Madagascar periwinkle</name>
    <name type="synonym">Vinca rosea</name>
    <dbReference type="NCBI Taxonomy" id="4058"/>
    <lineage>
        <taxon>Eukaryota</taxon>
        <taxon>Viridiplantae</taxon>
        <taxon>Streptophyta</taxon>
        <taxon>Embryophyta</taxon>
        <taxon>Tracheophyta</taxon>
        <taxon>Spermatophyta</taxon>
        <taxon>Magnoliopsida</taxon>
        <taxon>eudicotyledons</taxon>
        <taxon>Gunneridae</taxon>
        <taxon>Pentapetalae</taxon>
        <taxon>asterids</taxon>
        <taxon>lamiids</taxon>
        <taxon>Gentianales</taxon>
        <taxon>Apocynaceae</taxon>
        <taxon>Rauvolfioideae</taxon>
        <taxon>Vinceae</taxon>
        <taxon>Catharanthinae</taxon>
        <taxon>Catharanthus</taxon>
    </lineage>
</organism>
<reference evidence="2" key="1">
    <citation type="journal article" date="2023" name="Nat. Plants">
        <title>Single-cell RNA sequencing provides a high-resolution roadmap for understanding the multicellular compartmentation of specialized metabolism.</title>
        <authorList>
            <person name="Sun S."/>
            <person name="Shen X."/>
            <person name="Li Y."/>
            <person name="Li Y."/>
            <person name="Wang S."/>
            <person name="Li R."/>
            <person name="Zhang H."/>
            <person name="Shen G."/>
            <person name="Guo B."/>
            <person name="Wei J."/>
            <person name="Xu J."/>
            <person name="St-Pierre B."/>
            <person name="Chen S."/>
            <person name="Sun C."/>
        </authorList>
    </citation>
    <scope>NUCLEOTIDE SEQUENCE [LARGE SCALE GENOMIC DNA]</scope>
</reference>
<dbReference type="Proteomes" id="UP001060085">
    <property type="component" value="Linkage Group LG01"/>
</dbReference>
<gene>
    <name evidence="1" type="ORF">M9H77_05657</name>
</gene>
<evidence type="ECO:0000313" key="1">
    <source>
        <dbReference type="EMBL" id="KAI5684429.1"/>
    </source>
</evidence>
<evidence type="ECO:0000313" key="2">
    <source>
        <dbReference type="Proteomes" id="UP001060085"/>
    </source>
</evidence>
<comment type="caution">
    <text evidence="1">The sequence shown here is derived from an EMBL/GenBank/DDBJ whole genome shotgun (WGS) entry which is preliminary data.</text>
</comment>
<sequence length="173" mass="18951">MESNSYFSFNSSSSSSSCSSNSSLEYQKKSFYNSLHTVRKPMMMMKKPIAPLPPTKPKVYKVEPMKFKEVVQRLTAAPEFQLRSRRRLQEMAPPPLDLSSSSSSSASPIFLEQEKPAAAAAAAAAAEVNINYFHETAVVERKSCGALSPLGFNFSLFSPLLSPGTLSLLEQST</sequence>
<proteinExistence type="predicted"/>
<name>A0ACC0CHT1_CATRO</name>
<keyword evidence="2" id="KW-1185">Reference proteome</keyword>
<dbReference type="EMBL" id="CM044701">
    <property type="protein sequence ID" value="KAI5684429.1"/>
    <property type="molecule type" value="Genomic_DNA"/>
</dbReference>
<protein>
    <submittedName>
        <fullName evidence="1">Uncharacterized protein</fullName>
    </submittedName>
</protein>